<name>F9WCD8_TRYCI</name>
<dbReference type="AlphaFoldDB" id="F9WCD8"/>
<organism evidence="2 3">
    <name type="scientific">Trypanosoma congolense (strain IL3000)</name>
    <dbReference type="NCBI Taxonomy" id="1068625"/>
    <lineage>
        <taxon>Eukaryota</taxon>
        <taxon>Discoba</taxon>
        <taxon>Euglenozoa</taxon>
        <taxon>Kinetoplastea</taxon>
        <taxon>Metakinetoplastina</taxon>
        <taxon>Trypanosomatida</taxon>
        <taxon>Trypanosomatidae</taxon>
        <taxon>Trypanosoma</taxon>
        <taxon>Nannomonas</taxon>
    </lineage>
</organism>
<dbReference type="EMBL" id="CAEQ01001704">
    <property type="protein sequence ID" value="CCD14931.1"/>
    <property type="molecule type" value="Genomic_DNA"/>
</dbReference>
<dbReference type="Proteomes" id="UP000000702">
    <property type="component" value="Unassembled WGS sequence"/>
</dbReference>
<evidence type="ECO:0000313" key="2">
    <source>
        <dbReference type="EMBL" id="CCD14931.1"/>
    </source>
</evidence>
<gene>
    <name evidence="2" type="ORF">TCIL3000_0_55000</name>
</gene>
<dbReference type="VEuPathDB" id="TriTrypDB:TcIL3000_0_55000"/>
<evidence type="ECO:0000256" key="1">
    <source>
        <dbReference type="SAM" id="MobiDB-lite"/>
    </source>
</evidence>
<keyword evidence="3" id="KW-1185">Reference proteome</keyword>
<feature type="non-terminal residue" evidence="2">
    <location>
        <position position="207"/>
    </location>
</feature>
<proteinExistence type="predicted"/>
<comment type="caution">
    <text evidence="2">The sequence shown here is derived from an EMBL/GenBank/DDBJ whole genome shotgun (WGS) entry which is preliminary data.</text>
</comment>
<protein>
    <submittedName>
        <fullName evidence="2">WGS project CAEQ00000000 data, annotated contig 2217</fullName>
    </submittedName>
</protein>
<feature type="region of interest" description="Disordered" evidence="1">
    <location>
        <begin position="46"/>
        <end position="89"/>
    </location>
</feature>
<reference evidence="3" key="1">
    <citation type="submission" date="2011-07" db="EMBL/GenBank/DDBJ databases">
        <title>Divergent evolution of antigenic variation in African trypanosomes.</title>
        <authorList>
            <person name="Jackson A.P."/>
            <person name="Berry A."/>
            <person name="Allison H.C."/>
            <person name="Burton P."/>
            <person name="Anderson J."/>
            <person name="Aslett M."/>
            <person name="Brown R."/>
            <person name="Corton N."/>
            <person name="Harris D."/>
            <person name="Hauser H."/>
            <person name="Gamble J."/>
            <person name="Gilderthorp R."/>
            <person name="McQuillan J."/>
            <person name="Quail M.A."/>
            <person name="Sanders M."/>
            <person name="Van Tonder A."/>
            <person name="Ginger M.L."/>
            <person name="Donelson J.E."/>
            <person name="Field M.C."/>
            <person name="Barry J.D."/>
            <person name="Berriman M."/>
            <person name="Hertz-Fowler C."/>
        </authorList>
    </citation>
    <scope>NUCLEOTIDE SEQUENCE [LARGE SCALE GENOMIC DNA]</scope>
    <source>
        <strain evidence="3">IL3000</strain>
    </source>
</reference>
<accession>F9WCD8</accession>
<reference evidence="2 3" key="2">
    <citation type="journal article" date="2012" name="Proc. Natl. Acad. Sci. U.S.A.">
        <title>Antigenic diversity is generated by distinct evolutionary mechanisms in African trypanosome species.</title>
        <authorList>
            <person name="Jackson A.P."/>
            <person name="Berry A."/>
            <person name="Aslett M."/>
            <person name="Allison H.C."/>
            <person name="Burton P."/>
            <person name="Vavrova-Anderson J."/>
            <person name="Brown R."/>
            <person name="Browne H."/>
            <person name="Corton N."/>
            <person name="Hauser H."/>
            <person name="Gamble J."/>
            <person name="Gilderthorp R."/>
            <person name="Marcello L."/>
            <person name="McQuillan J."/>
            <person name="Otto T.D."/>
            <person name="Quail M.A."/>
            <person name="Sanders M.J."/>
            <person name="van Tonder A."/>
            <person name="Ginger M.L."/>
            <person name="Field M.C."/>
            <person name="Barry J.D."/>
            <person name="Hertz-Fowler C."/>
            <person name="Berriman M."/>
        </authorList>
    </citation>
    <scope>NUCLEOTIDE SEQUENCE [LARGE SCALE GENOMIC DNA]</scope>
    <source>
        <strain evidence="2 3">IL3000</strain>
    </source>
</reference>
<evidence type="ECO:0000313" key="3">
    <source>
        <dbReference type="Proteomes" id="UP000000702"/>
    </source>
</evidence>
<sequence length="207" mass="22933">MCAIPQTPWACHQKKKVSVSGDGHAKFFFRFTPLAMLQHFLRPDPLAPTGKEASKIRRGQHTTESAHLSGANADGSQASMETDAGSEKPDANLSLDLVSISATYKETAVLFPDAHQAAFEPKVQVPFEHKRGRIPREIEIERCRRLYESKNVSHLVDVAGLSLKLLAHKSSQELPLQVFDDTSYDSRIPAEWMEIAGRNENPAGRTS</sequence>